<gene>
    <name evidence="1" type="ORF">SFRICE_037528</name>
</gene>
<evidence type="ECO:0000313" key="1">
    <source>
        <dbReference type="EMBL" id="SOQ44573.1"/>
    </source>
</evidence>
<dbReference type="AlphaFoldDB" id="A0A2H1VUT0"/>
<name>A0A2H1VUT0_SPOFR</name>
<organism evidence="1">
    <name type="scientific">Spodoptera frugiperda</name>
    <name type="common">Fall armyworm</name>
    <dbReference type="NCBI Taxonomy" id="7108"/>
    <lineage>
        <taxon>Eukaryota</taxon>
        <taxon>Metazoa</taxon>
        <taxon>Ecdysozoa</taxon>
        <taxon>Arthropoda</taxon>
        <taxon>Hexapoda</taxon>
        <taxon>Insecta</taxon>
        <taxon>Pterygota</taxon>
        <taxon>Neoptera</taxon>
        <taxon>Endopterygota</taxon>
        <taxon>Lepidoptera</taxon>
        <taxon>Glossata</taxon>
        <taxon>Ditrysia</taxon>
        <taxon>Noctuoidea</taxon>
        <taxon>Noctuidae</taxon>
        <taxon>Amphipyrinae</taxon>
        <taxon>Spodoptera</taxon>
    </lineage>
</organism>
<protein>
    <submittedName>
        <fullName evidence="1">SFRICE_037528</fullName>
    </submittedName>
</protein>
<dbReference type="EMBL" id="ODYU01004564">
    <property type="protein sequence ID" value="SOQ44573.1"/>
    <property type="molecule type" value="Genomic_DNA"/>
</dbReference>
<sequence>MSHSLYTVPYRACKRAVGSPDGKQSSLPLDTRNTRGVTICIARRSINVILGNTVPSCRSNEVIVID</sequence>
<accession>A0A2H1VUT0</accession>
<proteinExistence type="predicted"/>
<reference evidence="1" key="1">
    <citation type="submission" date="2016-07" db="EMBL/GenBank/DDBJ databases">
        <authorList>
            <person name="Bretaudeau A."/>
        </authorList>
    </citation>
    <scope>NUCLEOTIDE SEQUENCE</scope>
    <source>
        <strain evidence="1">Rice</strain>
        <tissue evidence="1">Whole body</tissue>
    </source>
</reference>